<comment type="caution">
    <text evidence="2">The sequence shown here is derived from an EMBL/GenBank/DDBJ whole genome shotgun (WGS) entry which is preliminary data.</text>
</comment>
<organism evidence="2 3">
    <name type="scientific">Neobacillus piezotolerans</name>
    <dbReference type="NCBI Taxonomy" id="2259171"/>
    <lineage>
        <taxon>Bacteria</taxon>
        <taxon>Bacillati</taxon>
        <taxon>Bacillota</taxon>
        <taxon>Bacilli</taxon>
        <taxon>Bacillales</taxon>
        <taxon>Bacillaceae</taxon>
        <taxon>Neobacillus</taxon>
    </lineage>
</organism>
<protein>
    <submittedName>
        <fullName evidence="2">Uncharacterized protein</fullName>
    </submittedName>
</protein>
<accession>A0A3D8GSG7</accession>
<feature type="region of interest" description="Disordered" evidence="1">
    <location>
        <begin position="1"/>
        <end position="22"/>
    </location>
</feature>
<name>A0A3D8GSG7_9BACI</name>
<evidence type="ECO:0000313" key="3">
    <source>
        <dbReference type="Proteomes" id="UP000257144"/>
    </source>
</evidence>
<evidence type="ECO:0000313" key="2">
    <source>
        <dbReference type="EMBL" id="RDU37287.1"/>
    </source>
</evidence>
<dbReference type="OrthoDB" id="2454204at2"/>
<proteinExistence type="predicted"/>
<dbReference type="Proteomes" id="UP000257144">
    <property type="component" value="Unassembled WGS sequence"/>
</dbReference>
<sequence>MEASFQEVASTQLQEFQKGLPSPEEERLKRFNEIVGRRKIERILENEALSLWATKPESERFKKVGWFHKEEDRNKKVQSIKSYIDYHF</sequence>
<gene>
    <name evidence="2" type="ORF">DRW41_05385</name>
</gene>
<dbReference type="EMBL" id="QNQT01000002">
    <property type="protein sequence ID" value="RDU37287.1"/>
    <property type="molecule type" value="Genomic_DNA"/>
</dbReference>
<dbReference type="RefSeq" id="WP_115450961.1">
    <property type="nucleotide sequence ID" value="NZ_QNQT01000002.1"/>
</dbReference>
<evidence type="ECO:0000256" key="1">
    <source>
        <dbReference type="SAM" id="MobiDB-lite"/>
    </source>
</evidence>
<dbReference type="AlphaFoldDB" id="A0A3D8GSG7"/>
<reference evidence="2 3" key="1">
    <citation type="submission" date="2018-07" db="EMBL/GenBank/DDBJ databases">
        <title>Bacillus sp. YLB-04 draft genome sequence.</title>
        <authorList>
            <person name="Yu L."/>
            <person name="Tang X."/>
        </authorList>
    </citation>
    <scope>NUCLEOTIDE SEQUENCE [LARGE SCALE GENOMIC DNA]</scope>
    <source>
        <strain evidence="2 3">YLB-04</strain>
    </source>
</reference>
<keyword evidence="3" id="KW-1185">Reference proteome</keyword>